<protein>
    <submittedName>
        <fullName evidence="1">Uncharacterized protein</fullName>
    </submittedName>
</protein>
<dbReference type="KEGG" id="cik:H0194_02770"/>
<reference evidence="1 2" key="1">
    <citation type="submission" date="2020-07" db="EMBL/GenBank/DDBJ databases">
        <title>Complete genome and description of Corynebacterium incognita strain Marseille-Q3630 sp. nov.</title>
        <authorList>
            <person name="Boxberger M."/>
        </authorList>
    </citation>
    <scope>NUCLEOTIDE SEQUENCE [LARGE SCALE GENOMIC DNA]</scope>
    <source>
        <strain evidence="1 2">Marseille-Q3630</strain>
    </source>
</reference>
<accession>A0A7G7CQV4</accession>
<dbReference type="EMBL" id="CP059404">
    <property type="protein sequence ID" value="QNE89970.1"/>
    <property type="molecule type" value="Genomic_DNA"/>
</dbReference>
<organism evidence="1 2">
    <name type="scientific">Corynebacterium incognita</name>
    <dbReference type="NCBI Taxonomy" id="2754725"/>
    <lineage>
        <taxon>Bacteria</taxon>
        <taxon>Bacillati</taxon>
        <taxon>Actinomycetota</taxon>
        <taxon>Actinomycetes</taxon>
        <taxon>Mycobacteriales</taxon>
        <taxon>Corynebacteriaceae</taxon>
        <taxon>Corynebacterium</taxon>
    </lineage>
</organism>
<evidence type="ECO:0000313" key="2">
    <source>
        <dbReference type="Proteomes" id="UP000515743"/>
    </source>
</evidence>
<dbReference type="AlphaFoldDB" id="A0A7G7CQV4"/>
<dbReference type="RefSeq" id="WP_185176344.1">
    <property type="nucleotide sequence ID" value="NZ_CP059404.1"/>
</dbReference>
<name>A0A7G7CQV4_9CORY</name>
<sequence length="160" mass="17753">MSNTAGIFSASHRNFRGGTWQWRENEFLDANGVSVAHVRSDVMNAGKESLLLENSLAPNRIRLRGTTSKGELFSLTNTGFGVSRLEIVCANRAYTATRVSPFRKERVIYSADGTVARTRPNGRELDVIDEPEYADAPTLDVAFTTWGCLLLDVPWRTTKA</sequence>
<gene>
    <name evidence="1" type="ORF">H0194_02770</name>
</gene>
<dbReference type="Proteomes" id="UP000515743">
    <property type="component" value="Chromosome"/>
</dbReference>
<proteinExistence type="predicted"/>
<keyword evidence="2" id="KW-1185">Reference proteome</keyword>
<evidence type="ECO:0000313" key="1">
    <source>
        <dbReference type="EMBL" id="QNE89970.1"/>
    </source>
</evidence>